<dbReference type="Proteomes" id="UP001596512">
    <property type="component" value="Unassembled WGS sequence"/>
</dbReference>
<evidence type="ECO:0000313" key="7">
    <source>
        <dbReference type="Proteomes" id="UP001596512"/>
    </source>
</evidence>
<dbReference type="EMBL" id="JBHTEY010000004">
    <property type="protein sequence ID" value="MFC7614470.1"/>
    <property type="molecule type" value="Genomic_DNA"/>
</dbReference>
<proteinExistence type="predicted"/>
<evidence type="ECO:0000259" key="5">
    <source>
        <dbReference type="PROSITE" id="PS50977"/>
    </source>
</evidence>
<dbReference type="InterPro" id="IPR001647">
    <property type="entry name" value="HTH_TetR"/>
</dbReference>
<dbReference type="PRINTS" id="PR00455">
    <property type="entry name" value="HTHTETR"/>
</dbReference>
<evidence type="ECO:0000256" key="1">
    <source>
        <dbReference type="ARBA" id="ARBA00023015"/>
    </source>
</evidence>
<evidence type="ECO:0000313" key="6">
    <source>
        <dbReference type="EMBL" id="MFC7614470.1"/>
    </source>
</evidence>
<dbReference type="PANTHER" id="PTHR47506:SF1">
    <property type="entry name" value="HTH-TYPE TRANSCRIPTIONAL REGULATOR YJDC"/>
    <property type="match status" value="1"/>
</dbReference>
<keyword evidence="1" id="KW-0805">Transcription regulation</keyword>
<gene>
    <name evidence="6" type="ORF">ACFQV2_14020</name>
</gene>
<protein>
    <submittedName>
        <fullName evidence="6">TetR/AcrR family transcriptional regulator</fullName>
    </submittedName>
</protein>
<sequence>MDHATRVLDAAETLFYDRGIQAVGMDAIRAESGVALKRLYTLFPSKDHLVAEYLRRRDTRWREALATHVATAPGTPVLAVFDWLHTWFSTPTFRGCAFINSFAELGPTSPAVTAITRAHKEALRTYLHNLLTDRPDLTDQVLLLIEGAIVTASITSSPAPAHHARAAVEALLSTRCPF</sequence>
<name>A0ABW2TN53_9PSEU</name>
<feature type="domain" description="HTH tetR-type" evidence="5">
    <location>
        <begin position="1"/>
        <end position="61"/>
    </location>
</feature>
<evidence type="ECO:0000256" key="3">
    <source>
        <dbReference type="ARBA" id="ARBA00023163"/>
    </source>
</evidence>
<keyword evidence="7" id="KW-1185">Reference proteome</keyword>
<keyword evidence="3" id="KW-0804">Transcription</keyword>
<dbReference type="Gene3D" id="1.10.357.10">
    <property type="entry name" value="Tetracycline Repressor, domain 2"/>
    <property type="match status" value="1"/>
</dbReference>
<reference evidence="7" key="1">
    <citation type="journal article" date="2019" name="Int. J. Syst. Evol. Microbiol.">
        <title>The Global Catalogue of Microorganisms (GCM) 10K type strain sequencing project: providing services to taxonomists for standard genome sequencing and annotation.</title>
        <authorList>
            <consortium name="The Broad Institute Genomics Platform"/>
            <consortium name="The Broad Institute Genome Sequencing Center for Infectious Disease"/>
            <person name="Wu L."/>
            <person name="Ma J."/>
        </authorList>
    </citation>
    <scope>NUCLEOTIDE SEQUENCE [LARGE SCALE GENOMIC DNA]</scope>
    <source>
        <strain evidence="7">JCM 17695</strain>
    </source>
</reference>
<dbReference type="InterPro" id="IPR009057">
    <property type="entry name" value="Homeodomain-like_sf"/>
</dbReference>
<accession>A0ABW2TN53</accession>
<keyword evidence="2 4" id="KW-0238">DNA-binding</keyword>
<organism evidence="6 7">
    <name type="scientific">Actinokineospora soli</name>
    <dbReference type="NCBI Taxonomy" id="1048753"/>
    <lineage>
        <taxon>Bacteria</taxon>
        <taxon>Bacillati</taxon>
        <taxon>Actinomycetota</taxon>
        <taxon>Actinomycetes</taxon>
        <taxon>Pseudonocardiales</taxon>
        <taxon>Pseudonocardiaceae</taxon>
        <taxon>Actinokineospora</taxon>
    </lineage>
</organism>
<feature type="DNA-binding region" description="H-T-H motif" evidence="4">
    <location>
        <begin position="24"/>
        <end position="43"/>
    </location>
</feature>
<comment type="caution">
    <text evidence="6">The sequence shown here is derived from an EMBL/GenBank/DDBJ whole genome shotgun (WGS) entry which is preliminary data.</text>
</comment>
<dbReference type="PANTHER" id="PTHR47506">
    <property type="entry name" value="TRANSCRIPTIONAL REGULATORY PROTEIN"/>
    <property type="match status" value="1"/>
</dbReference>
<dbReference type="InterPro" id="IPR036271">
    <property type="entry name" value="Tet_transcr_reg_TetR-rel_C_sf"/>
</dbReference>
<dbReference type="Pfam" id="PF00440">
    <property type="entry name" value="TetR_N"/>
    <property type="match status" value="1"/>
</dbReference>
<dbReference type="SUPFAM" id="SSF48498">
    <property type="entry name" value="Tetracyclin repressor-like, C-terminal domain"/>
    <property type="match status" value="1"/>
</dbReference>
<evidence type="ECO:0000256" key="4">
    <source>
        <dbReference type="PROSITE-ProRule" id="PRU00335"/>
    </source>
</evidence>
<evidence type="ECO:0000256" key="2">
    <source>
        <dbReference type="ARBA" id="ARBA00023125"/>
    </source>
</evidence>
<dbReference type="SUPFAM" id="SSF46689">
    <property type="entry name" value="Homeodomain-like"/>
    <property type="match status" value="1"/>
</dbReference>
<dbReference type="PROSITE" id="PS50977">
    <property type="entry name" value="HTH_TETR_2"/>
    <property type="match status" value="1"/>
</dbReference>